<evidence type="ECO:0000256" key="6">
    <source>
        <dbReference type="ARBA" id="ARBA00022989"/>
    </source>
</evidence>
<evidence type="ECO:0000256" key="9">
    <source>
        <dbReference type="SAM" id="MobiDB-lite"/>
    </source>
</evidence>
<dbReference type="Proteomes" id="UP000625316">
    <property type="component" value="Unassembled WGS sequence"/>
</dbReference>
<keyword evidence="7 10" id="KW-0472">Membrane</keyword>
<keyword evidence="2 8" id="KW-0813">Transport</keyword>
<evidence type="ECO:0000256" key="3">
    <source>
        <dbReference type="ARBA" id="ARBA00022475"/>
    </source>
</evidence>
<evidence type="ECO:0000313" key="13">
    <source>
        <dbReference type="Proteomes" id="UP000625316"/>
    </source>
</evidence>
<protein>
    <submittedName>
        <fullName evidence="12">MotA/TolQ/ExbB proton channel family protein</fullName>
    </submittedName>
</protein>
<comment type="subcellular location">
    <subcellularLocation>
        <location evidence="1">Cell membrane</location>
        <topology evidence="1">Multi-pass membrane protein</topology>
    </subcellularLocation>
    <subcellularLocation>
        <location evidence="8">Membrane</location>
        <topology evidence="8">Multi-pass membrane protein</topology>
    </subcellularLocation>
</comment>
<keyword evidence="13" id="KW-1185">Reference proteome</keyword>
<gene>
    <name evidence="12" type="ORF">IQ266_26860</name>
</gene>
<evidence type="ECO:0000256" key="7">
    <source>
        <dbReference type="ARBA" id="ARBA00023136"/>
    </source>
</evidence>
<dbReference type="GO" id="GO:0017038">
    <property type="term" value="P:protein import"/>
    <property type="evidence" value="ECO:0007669"/>
    <property type="project" value="TreeGrafter"/>
</dbReference>
<evidence type="ECO:0000256" key="8">
    <source>
        <dbReference type="RuleBase" id="RU004057"/>
    </source>
</evidence>
<feature type="transmembrane region" description="Helical" evidence="10">
    <location>
        <begin position="12"/>
        <end position="30"/>
    </location>
</feature>
<evidence type="ECO:0000256" key="2">
    <source>
        <dbReference type="ARBA" id="ARBA00022448"/>
    </source>
</evidence>
<feature type="transmembrane region" description="Helical" evidence="10">
    <location>
        <begin position="115"/>
        <end position="137"/>
    </location>
</feature>
<comment type="similarity">
    <text evidence="8">Belongs to the exbB/tolQ family.</text>
</comment>
<evidence type="ECO:0000259" key="11">
    <source>
        <dbReference type="Pfam" id="PF01618"/>
    </source>
</evidence>
<dbReference type="PANTHER" id="PTHR30625">
    <property type="entry name" value="PROTEIN TOLQ"/>
    <property type="match status" value="1"/>
</dbReference>
<accession>A0A928VRW7</accession>
<dbReference type="Pfam" id="PF01618">
    <property type="entry name" value="MotA_ExbB"/>
    <property type="match status" value="1"/>
</dbReference>
<keyword evidence="3" id="KW-1003">Cell membrane</keyword>
<dbReference type="PANTHER" id="PTHR30625:SF15">
    <property type="entry name" value="BIOPOLYMER TRANSPORT PROTEIN EXBB"/>
    <property type="match status" value="1"/>
</dbReference>
<keyword evidence="6 10" id="KW-1133">Transmembrane helix</keyword>
<keyword evidence="4 10" id="KW-0812">Transmembrane</keyword>
<reference evidence="12" key="1">
    <citation type="submission" date="2020-10" db="EMBL/GenBank/DDBJ databases">
        <authorList>
            <person name="Castelo-Branco R."/>
            <person name="Eusebio N."/>
            <person name="Adriana R."/>
            <person name="Vieira A."/>
            <person name="Brugerolle De Fraissinette N."/>
            <person name="Rezende De Castro R."/>
            <person name="Schneider M.P."/>
            <person name="Vasconcelos V."/>
            <person name="Leao P.N."/>
        </authorList>
    </citation>
    <scope>NUCLEOTIDE SEQUENCE</scope>
    <source>
        <strain evidence="12">LEGE 11480</strain>
    </source>
</reference>
<proteinExistence type="inferred from homology"/>
<dbReference type="EMBL" id="JADEXQ010000183">
    <property type="protein sequence ID" value="MBE9033360.1"/>
    <property type="molecule type" value="Genomic_DNA"/>
</dbReference>
<dbReference type="GO" id="GO:0005886">
    <property type="term" value="C:plasma membrane"/>
    <property type="evidence" value="ECO:0007669"/>
    <property type="project" value="UniProtKB-SubCell"/>
</dbReference>
<dbReference type="InterPro" id="IPR050790">
    <property type="entry name" value="ExbB/TolQ_transport"/>
</dbReference>
<comment type="caution">
    <text evidence="12">The sequence shown here is derived from an EMBL/GenBank/DDBJ whole genome shotgun (WGS) entry which is preliminary data.</text>
</comment>
<dbReference type="RefSeq" id="WP_264328166.1">
    <property type="nucleotide sequence ID" value="NZ_JADEXQ010000183.1"/>
</dbReference>
<name>A0A928VRW7_9CYAN</name>
<evidence type="ECO:0000256" key="10">
    <source>
        <dbReference type="SAM" id="Phobius"/>
    </source>
</evidence>
<dbReference type="AlphaFoldDB" id="A0A928VRW7"/>
<keyword evidence="5 8" id="KW-0653">Protein transport</keyword>
<feature type="region of interest" description="Disordered" evidence="9">
    <location>
        <begin position="231"/>
        <end position="262"/>
    </location>
</feature>
<evidence type="ECO:0000313" key="12">
    <source>
        <dbReference type="EMBL" id="MBE9033360.1"/>
    </source>
</evidence>
<feature type="transmembrane region" description="Helical" evidence="10">
    <location>
        <begin position="157"/>
        <end position="183"/>
    </location>
</feature>
<feature type="domain" description="MotA/TolQ/ExbB proton channel" evidence="11">
    <location>
        <begin position="70"/>
        <end position="192"/>
    </location>
</feature>
<sequence>MSALFDLVVKGGPVMIPMVGLSVATLACGLERGLFWARLLLAENKIAQDVLTAAKYSLTDARTIARRSADLPIGRFLFAPLKLNRPTPETFRLALETSAEDEFAKMRKGDSVFESTIAISPLLGLLGTVTGLIRTFLNLNIGGGGASSGDLGKAASGIGEALVTTAAGVVVAIHALGIMRVFVTLQTQQQDYFTNLGGELELIYRQDWYEPAMEETARIAASGQKVTAVVTEQTTRSTPNHDVHGDGDFPISQGDIQPLPSV</sequence>
<evidence type="ECO:0000256" key="5">
    <source>
        <dbReference type="ARBA" id="ARBA00022927"/>
    </source>
</evidence>
<dbReference type="InterPro" id="IPR002898">
    <property type="entry name" value="MotA_ExbB_proton_chnl"/>
</dbReference>
<organism evidence="12 13">
    <name type="scientific">Romeriopsis navalis LEGE 11480</name>
    <dbReference type="NCBI Taxonomy" id="2777977"/>
    <lineage>
        <taxon>Bacteria</taxon>
        <taxon>Bacillati</taxon>
        <taxon>Cyanobacteriota</taxon>
        <taxon>Cyanophyceae</taxon>
        <taxon>Leptolyngbyales</taxon>
        <taxon>Leptolyngbyaceae</taxon>
        <taxon>Romeriopsis</taxon>
        <taxon>Romeriopsis navalis</taxon>
    </lineage>
</organism>
<evidence type="ECO:0000256" key="1">
    <source>
        <dbReference type="ARBA" id="ARBA00004651"/>
    </source>
</evidence>
<evidence type="ECO:0000256" key="4">
    <source>
        <dbReference type="ARBA" id="ARBA00022692"/>
    </source>
</evidence>